<evidence type="ECO:0000256" key="1">
    <source>
        <dbReference type="SAM" id="Phobius"/>
    </source>
</evidence>
<evidence type="ECO:0000259" key="2">
    <source>
        <dbReference type="SMART" id="SM00858"/>
    </source>
</evidence>
<keyword evidence="4" id="KW-1185">Reference proteome</keyword>
<proteinExistence type="predicted"/>
<reference evidence="3 4" key="1">
    <citation type="submission" date="2024-09" db="EMBL/GenBank/DDBJ databases">
        <title>Laminarin stimulates single cell rates of sulfate reduction while oxygen inhibits transcriptomic activity in coastal marine sediment.</title>
        <authorList>
            <person name="Lindsay M."/>
            <person name="Orcutt B."/>
            <person name="Emerson D."/>
            <person name="Stepanauskas R."/>
            <person name="D'Angelo T."/>
        </authorList>
    </citation>
    <scope>NUCLEOTIDE SEQUENCE [LARGE SCALE GENOMIC DNA]</scope>
    <source>
        <strain evidence="3">SAG AM-311-K15</strain>
    </source>
</reference>
<keyword evidence="1" id="KW-1133">Transmembrane helix</keyword>
<accession>A0ABV6YXQ6</accession>
<dbReference type="Proteomes" id="UP001594351">
    <property type="component" value="Unassembled WGS sequence"/>
</dbReference>
<name>A0ABV6YXQ6_UNCC1</name>
<protein>
    <submittedName>
        <fullName evidence="3">Flp pilus assembly protein CpaB</fullName>
    </submittedName>
</protein>
<dbReference type="InterPro" id="IPR013974">
    <property type="entry name" value="SAF"/>
</dbReference>
<evidence type="ECO:0000313" key="3">
    <source>
        <dbReference type="EMBL" id="MFC1850991.1"/>
    </source>
</evidence>
<gene>
    <name evidence="3" type="primary">cpaB</name>
    <name evidence="3" type="ORF">ACFL27_12425</name>
</gene>
<feature type="transmembrane region" description="Helical" evidence="1">
    <location>
        <begin position="6"/>
        <end position="25"/>
    </location>
</feature>
<dbReference type="InterPro" id="IPR017592">
    <property type="entry name" value="Pilus_assmbl_Flp-typ_CpaB"/>
</dbReference>
<dbReference type="SMART" id="SM00858">
    <property type="entry name" value="SAF"/>
    <property type="match status" value="1"/>
</dbReference>
<dbReference type="Pfam" id="PF08666">
    <property type="entry name" value="SAF"/>
    <property type="match status" value="1"/>
</dbReference>
<keyword evidence="1" id="KW-0472">Membrane</keyword>
<sequence length="305" mass="33853">MKQRGILILALVLGIAAIILVQMYVKKVETKYSRDYDFVTVLVAKQNIAAGTTLENVMIDEKKVPKEYLSANAVTPKDRELILGQTVSIGLQQDQQISWSDLGVREAEGLSGIIKEGERAITIPVDDVSGVAGLLSPNDHVDIIGTFRTPTEMKRKVNVKSGDFTQTAKYDATTATVALLQNVTILAVGTQLGGYLTDDSMAMPSAQGNKGRFNLDTARSGLRRPTERTYKTVTLLVTPLEAQILVYASEKGDLTLSLRNPEDLLTEEETQKITFTDIVKPEFIRRTQIQRDERIRIYRGKDKKH</sequence>
<dbReference type="NCBIfam" id="TIGR03177">
    <property type="entry name" value="pilus_cpaB"/>
    <property type="match status" value="1"/>
</dbReference>
<comment type="caution">
    <text evidence="3">The sequence shown here is derived from an EMBL/GenBank/DDBJ whole genome shotgun (WGS) entry which is preliminary data.</text>
</comment>
<organism evidence="3 4">
    <name type="scientific">candidate division CSSED10-310 bacterium</name>
    <dbReference type="NCBI Taxonomy" id="2855610"/>
    <lineage>
        <taxon>Bacteria</taxon>
        <taxon>Bacteria division CSSED10-310</taxon>
    </lineage>
</organism>
<dbReference type="EMBL" id="JBHPBY010000141">
    <property type="protein sequence ID" value="MFC1850991.1"/>
    <property type="molecule type" value="Genomic_DNA"/>
</dbReference>
<feature type="domain" description="SAF" evidence="2">
    <location>
        <begin position="39"/>
        <end position="103"/>
    </location>
</feature>
<dbReference type="CDD" id="cd11614">
    <property type="entry name" value="SAF_CpaB_FlgA_like"/>
    <property type="match status" value="1"/>
</dbReference>
<dbReference type="Gene3D" id="3.90.1210.10">
    <property type="entry name" value="Antifreeze-like/N-acetylneuraminic acid synthase C-terminal domain"/>
    <property type="match status" value="1"/>
</dbReference>
<dbReference type="InterPro" id="IPR031571">
    <property type="entry name" value="RcpC_dom"/>
</dbReference>
<keyword evidence="1" id="KW-0812">Transmembrane</keyword>
<evidence type="ECO:0000313" key="4">
    <source>
        <dbReference type="Proteomes" id="UP001594351"/>
    </source>
</evidence>
<dbReference type="Pfam" id="PF16976">
    <property type="entry name" value="RcpC"/>
    <property type="match status" value="1"/>
</dbReference>